<dbReference type="InterPro" id="IPR011010">
    <property type="entry name" value="DNA_brk_join_enz"/>
</dbReference>
<dbReference type="Gene3D" id="3.90.15.10">
    <property type="entry name" value="Topoisomerase I, Chain A, domain 3"/>
    <property type="match status" value="1"/>
</dbReference>
<organism evidence="2 3">
    <name type="scientific">Pseudomonas cuatrocienegasensis</name>
    <dbReference type="NCBI Taxonomy" id="543360"/>
    <lineage>
        <taxon>Bacteria</taxon>
        <taxon>Pseudomonadati</taxon>
        <taxon>Pseudomonadota</taxon>
        <taxon>Gammaproteobacteria</taxon>
        <taxon>Pseudomonadales</taxon>
        <taxon>Pseudomonadaceae</taxon>
        <taxon>Pseudomonas</taxon>
    </lineage>
</organism>
<dbReference type="InterPro" id="IPR014711">
    <property type="entry name" value="TopoI_cat_a-hlx-sub_euk"/>
</dbReference>
<evidence type="ECO:0000313" key="2">
    <source>
        <dbReference type="EMBL" id="SEQ72330.1"/>
    </source>
</evidence>
<accession>A0ABY1BF79</accession>
<dbReference type="Pfam" id="PF01028">
    <property type="entry name" value="Topoisom_I"/>
    <property type="match status" value="1"/>
</dbReference>
<keyword evidence="3" id="KW-1185">Reference proteome</keyword>
<evidence type="ECO:0000313" key="3">
    <source>
        <dbReference type="Proteomes" id="UP000198512"/>
    </source>
</evidence>
<dbReference type="EMBL" id="FOFP01000009">
    <property type="protein sequence ID" value="SEQ72330.1"/>
    <property type="molecule type" value="Genomic_DNA"/>
</dbReference>
<sequence length="140" mass="15909">MPTDLHYIDDNQPGLRLRAPLEIARINALRNRHVEVHGSGIRFHFRGKSGIEHGVSLDDRRLARVIRRCLDLPGQHLFQDLDEQDERRAVGFTDVNAYLRELTGADFTAKDYRTWACCASSTGNPRAHLRYAASAISTLR</sequence>
<dbReference type="InterPro" id="IPR013500">
    <property type="entry name" value="TopoI_cat_euk"/>
</dbReference>
<name>A0ABY1BF79_9PSED</name>
<evidence type="ECO:0000259" key="1">
    <source>
        <dbReference type="Pfam" id="PF01028"/>
    </source>
</evidence>
<comment type="caution">
    <text evidence="2">The sequence shown here is derived from an EMBL/GenBank/DDBJ whole genome shotgun (WGS) entry which is preliminary data.</text>
</comment>
<dbReference type="Proteomes" id="UP000198512">
    <property type="component" value="Unassembled WGS sequence"/>
</dbReference>
<reference evidence="2 3" key="1">
    <citation type="submission" date="2016-10" db="EMBL/GenBank/DDBJ databases">
        <authorList>
            <person name="Varghese N."/>
            <person name="Submissions S."/>
        </authorList>
    </citation>
    <scope>NUCLEOTIDE SEQUENCE [LARGE SCALE GENOMIC DNA]</scope>
    <source>
        <strain evidence="2 3">CIP 109853</strain>
    </source>
</reference>
<gene>
    <name evidence="2" type="ORF">SAMN05216600_10925</name>
</gene>
<dbReference type="SUPFAM" id="SSF56349">
    <property type="entry name" value="DNA breaking-rejoining enzymes"/>
    <property type="match status" value="1"/>
</dbReference>
<protein>
    <submittedName>
        <fullName evidence="2">DNA topoisomerase I, catalytic core</fullName>
    </submittedName>
</protein>
<feature type="domain" description="DNA topoisomerase I catalytic core eukaryotic-type" evidence="1">
    <location>
        <begin position="28"/>
        <end position="117"/>
    </location>
</feature>
<proteinExistence type="predicted"/>